<evidence type="ECO:0000256" key="6">
    <source>
        <dbReference type="ARBA" id="ARBA00023284"/>
    </source>
</evidence>
<dbReference type="PATRIC" id="fig|1121405.3.peg.3185"/>
<organism evidence="9 10">
    <name type="scientific">Desulfococcus multivorans DSM 2059</name>
    <dbReference type="NCBI Taxonomy" id="1121405"/>
    <lineage>
        <taxon>Bacteria</taxon>
        <taxon>Pseudomonadati</taxon>
        <taxon>Thermodesulfobacteriota</taxon>
        <taxon>Desulfobacteria</taxon>
        <taxon>Desulfobacterales</taxon>
        <taxon>Desulfococcaceae</taxon>
        <taxon>Desulfococcus</taxon>
    </lineage>
</organism>
<comment type="caution">
    <text evidence="9">The sequence shown here is derived from an EMBL/GenBank/DDBJ whole genome shotgun (WGS) entry which is preliminary data.</text>
</comment>
<evidence type="ECO:0000256" key="1">
    <source>
        <dbReference type="ARBA" id="ARBA00003330"/>
    </source>
</evidence>
<dbReference type="AlphaFoldDB" id="S7UTY7"/>
<dbReference type="GO" id="GO:0045454">
    <property type="term" value="P:cell redox homeostasis"/>
    <property type="evidence" value="ECO:0007669"/>
    <property type="project" value="TreeGrafter"/>
</dbReference>
<keyword evidence="10" id="KW-1185">Reference proteome</keyword>
<dbReference type="STRING" id="897.B2D07_15125"/>
<accession>S7UTY7</accession>
<evidence type="ECO:0000256" key="7">
    <source>
        <dbReference type="ARBA" id="ARBA00042639"/>
    </source>
</evidence>
<protein>
    <recommendedName>
        <fullName evidence="7">Thioredoxin-dependent peroxiredoxin Bcp</fullName>
    </recommendedName>
</protein>
<dbReference type="InterPro" id="IPR000866">
    <property type="entry name" value="AhpC/TSA"/>
</dbReference>
<gene>
    <name evidence="9" type="ORF">dsmv_0493</name>
</gene>
<reference evidence="9 10" key="1">
    <citation type="journal article" date="2013" name="Genome Announc.">
        <title>Draft genome sequences for three mercury-methylating, sulfate-reducing bacteria.</title>
        <authorList>
            <person name="Brown S.D."/>
            <person name="Hurt R.A.Jr."/>
            <person name="Gilmour C.C."/>
            <person name="Elias D.A."/>
        </authorList>
    </citation>
    <scope>NUCLEOTIDE SEQUENCE [LARGE SCALE GENOMIC DNA]</scope>
    <source>
        <strain evidence="9 10">DSM 2059</strain>
    </source>
</reference>
<keyword evidence="5" id="KW-1015">Disulfide bond</keyword>
<evidence type="ECO:0000259" key="8">
    <source>
        <dbReference type="Pfam" id="PF00578"/>
    </source>
</evidence>
<keyword evidence="4" id="KW-0560">Oxidoreductase</keyword>
<evidence type="ECO:0000256" key="3">
    <source>
        <dbReference type="ARBA" id="ARBA00022862"/>
    </source>
</evidence>
<dbReference type="GO" id="GO:0005737">
    <property type="term" value="C:cytoplasm"/>
    <property type="evidence" value="ECO:0007669"/>
    <property type="project" value="TreeGrafter"/>
</dbReference>
<dbReference type="PANTHER" id="PTHR42801">
    <property type="entry name" value="THIOREDOXIN-DEPENDENT PEROXIDE REDUCTASE"/>
    <property type="match status" value="1"/>
</dbReference>
<evidence type="ECO:0000256" key="4">
    <source>
        <dbReference type="ARBA" id="ARBA00023002"/>
    </source>
</evidence>
<dbReference type="SUPFAM" id="SSF52833">
    <property type="entry name" value="Thioredoxin-like"/>
    <property type="match status" value="1"/>
</dbReference>
<evidence type="ECO:0000313" key="9">
    <source>
        <dbReference type="EMBL" id="EPR35788.1"/>
    </source>
</evidence>
<dbReference type="Gene3D" id="3.40.30.10">
    <property type="entry name" value="Glutaredoxin"/>
    <property type="match status" value="1"/>
</dbReference>
<dbReference type="InterPro" id="IPR036249">
    <property type="entry name" value="Thioredoxin-like_sf"/>
</dbReference>
<feature type="domain" description="Alkyl hydroperoxide reductase subunit C/ Thiol specific antioxidant" evidence="8">
    <location>
        <begin position="1"/>
        <end position="82"/>
    </location>
</feature>
<keyword evidence="2" id="KW-0575">Peroxidase</keyword>
<dbReference type="PANTHER" id="PTHR42801:SF4">
    <property type="entry name" value="AHPC_TSA FAMILY PROTEIN"/>
    <property type="match status" value="1"/>
</dbReference>
<evidence type="ECO:0000313" key="10">
    <source>
        <dbReference type="Proteomes" id="UP000014977"/>
    </source>
</evidence>
<comment type="function">
    <text evidence="1">Thiol-specific peroxidase that catalyzes the reduction of hydrogen peroxide and organic hydroperoxides to water and alcohols, respectively. Plays a role in cell protection against oxidative stress by detoxifying peroxides and as sensor of hydrogen peroxide-mediated signaling events.</text>
</comment>
<dbReference type="CDD" id="cd03017">
    <property type="entry name" value="PRX_BCP"/>
    <property type="match status" value="1"/>
</dbReference>
<evidence type="ECO:0000256" key="5">
    <source>
        <dbReference type="ARBA" id="ARBA00023157"/>
    </source>
</evidence>
<dbReference type="InterPro" id="IPR050924">
    <property type="entry name" value="Peroxiredoxin_BCP/PrxQ"/>
</dbReference>
<proteinExistence type="predicted"/>
<dbReference type="GO" id="GO:0034599">
    <property type="term" value="P:cellular response to oxidative stress"/>
    <property type="evidence" value="ECO:0007669"/>
    <property type="project" value="TreeGrafter"/>
</dbReference>
<sequence>MRDALAELSAADIFVVGISPDKPAQQKKFDDKHGLHFPLLSDPDHRIAEAYGVWAEKKMYGKVYMGIVRSAFLIDEKGWIAAAWYGISPKNTIPELMKVMKG</sequence>
<keyword evidence="6" id="KW-0676">Redox-active center</keyword>
<dbReference type="Pfam" id="PF00578">
    <property type="entry name" value="AhpC-TSA"/>
    <property type="match status" value="1"/>
</dbReference>
<dbReference type="EMBL" id="ATHJ01000105">
    <property type="protein sequence ID" value="EPR35788.1"/>
    <property type="molecule type" value="Genomic_DNA"/>
</dbReference>
<dbReference type="eggNOG" id="COG1225">
    <property type="taxonomic scope" value="Bacteria"/>
</dbReference>
<keyword evidence="3" id="KW-0049">Antioxidant</keyword>
<dbReference type="Proteomes" id="UP000014977">
    <property type="component" value="Unassembled WGS sequence"/>
</dbReference>
<evidence type="ECO:0000256" key="2">
    <source>
        <dbReference type="ARBA" id="ARBA00022559"/>
    </source>
</evidence>
<name>S7UTY7_DESML</name>
<dbReference type="GO" id="GO:0008379">
    <property type="term" value="F:thioredoxin peroxidase activity"/>
    <property type="evidence" value="ECO:0007669"/>
    <property type="project" value="TreeGrafter"/>
</dbReference>